<dbReference type="EMBL" id="JBHSCW010000011">
    <property type="protein sequence ID" value="MFC4353104.1"/>
    <property type="molecule type" value="Genomic_DNA"/>
</dbReference>
<name>A0ABV8URG0_9PROT</name>
<protein>
    <submittedName>
        <fullName evidence="2">DUF4870 family protein</fullName>
    </submittedName>
</protein>
<accession>A0ABV8URG0</accession>
<reference evidence="3" key="1">
    <citation type="journal article" date="2019" name="Int. J. Syst. Evol. Microbiol.">
        <title>The Global Catalogue of Microorganisms (GCM) 10K type strain sequencing project: providing services to taxonomists for standard genome sequencing and annotation.</title>
        <authorList>
            <consortium name="The Broad Institute Genomics Platform"/>
            <consortium name="The Broad Institute Genome Sequencing Center for Infectious Disease"/>
            <person name="Wu L."/>
            <person name="Ma J."/>
        </authorList>
    </citation>
    <scope>NUCLEOTIDE SEQUENCE [LARGE SCALE GENOMIC DNA]</scope>
    <source>
        <strain evidence="3">CECT 8472</strain>
    </source>
</reference>
<organism evidence="2 3">
    <name type="scientific">Fodinicurvata halophila</name>
    <dbReference type="NCBI Taxonomy" id="1419723"/>
    <lineage>
        <taxon>Bacteria</taxon>
        <taxon>Pseudomonadati</taxon>
        <taxon>Pseudomonadota</taxon>
        <taxon>Alphaproteobacteria</taxon>
        <taxon>Rhodospirillales</taxon>
        <taxon>Rhodovibrionaceae</taxon>
        <taxon>Fodinicurvata</taxon>
    </lineage>
</organism>
<dbReference type="Proteomes" id="UP001595799">
    <property type="component" value="Unassembled WGS sequence"/>
</dbReference>
<keyword evidence="1" id="KW-1133">Transmembrane helix</keyword>
<dbReference type="RefSeq" id="WP_382423481.1">
    <property type="nucleotide sequence ID" value="NZ_JBHSCW010000011.1"/>
</dbReference>
<gene>
    <name evidence="2" type="ORF">ACFOW6_16260</name>
</gene>
<keyword evidence="3" id="KW-1185">Reference proteome</keyword>
<comment type="caution">
    <text evidence="2">The sequence shown here is derived from an EMBL/GenBank/DDBJ whole genome shotgun (WGS) entry which is preliminary data.</text>
</comment>
<evidence type="ECO:0000256" key="1">
    <source>
        <dbReference type="SAM" id="Phobius"/>
    </source>
</evidence>
<feature type="transmembrane region" description="Helical" evidence="1">
    <location>
        <begin position="22"/>
        <end position="47"/>
    </location>
</feature>
<keyword evidence="1" id="KW-0472">Membrane</keyword>
<evidence type="ECO:0000313" key="3">
    <source>
        <dbReference type="Proteomes" id="UP001595799"/>
    </source>
</evidence>
<keyword evidence="1" id="KW-0812">Transmembrane</keyword>
<evidence type="ECO:0000313" key="2">
    <source>
        <dbReference type="EMBL" id="MFC4353104.1"/>
    </source>
</evidence>
<proteinExistence type="predicted"/>
<sequence>MAEPEIQTPQGSGESNEKLMPLVVYILYLVGFIIGITPLIGVIMAYVNRGGAAAWLQTHYSFQIRTFWIGLLLSIIGAITVLIFIGWLVLFATAIWFIARCVKGLMHLQRGEAYPDPATWLL</sequence>
<feature type="transmembrane region" description="Helical" evidence="1">
    <location>
        <begin position="67"/>
        <end position="99"/>
    </location>
</feature>